<reference evidence="3 4" key="2">
    <citation type="submission" date="2015-03" db="EMBL/GenBank/DDBJ databases">
        <title>Metagenome Sequencing of an Archaeal-Dominated Microbial Community from a Hot Spring at the Los Azufres Geothermal Field, Mexico.</title>
        <authorList>
            <person name="Servin-Garciduenas L.E."/>
            <person name="Martinez-Romero E."/>
        </authorList>
    </citation>
    <scope>NUCLEOTIDE SEQUENCE [LARGE SCALE GENOMIC DNA]</scope>
    <source>
        <strain evidence="3">AZ1-454</strain>
    </source>
</reference>
<dbReference type="EMBL" id="ASRH01000025">
    <property type="protein sequence ID" value="EWG06431.1"/>
    <property type="molecule type" value="Genomic_DNA"/>
</dbReference>
<dbReference type="Gene3D" id="3.30.110.40">
    <property type="entry name" value="TusA-like domain"/>
    <property type="match status" value="1"/>
</dbReference>
<evidence type="ECO:0000313" key="2">
    <source>
        <dbReference type="EMBL" id="EWG06431.1"/>
    </source>
</evidence>
<organism evidence="2 5">
    <name type="scientific">Candidatus Aramenus sulfurataquae</name>
    <dbReference type="NCBI Taxonomy" id="1326980"/>
    <lineage>
        <taxon>Archaea</taxon>
        <taxon>Thermoproteota</taxon>
        <taxon>Thermoprotei</taxon>
        <taxon>Sulfolobales</taxon>
        <taxon>Sulfolobaceae</taxon>
        <taxon>Candidatus Aramenus</taxon>
    </lineage>
</organism>
<dbReference type="Proteomes" id="UP000054284">
    <property type="component" value="Unassembled WGS sequence"/>
</dbReference>
<name>W7KTA4_9CREN</name>
<reference evidence="2 5" key="1">
    <citation type="journal article" date="2014" name="Genome Announc.">
        <title>Draft Genome Sequence of the Sulfolobales Archaeon AZ1, Obtained through Metagenomic Analysis of a Mexican Hot Spring.</title>
        <authorList>
            <person name="Servin-Garciduenas L.E."/>
            <person name="Martinez-Romero E."/>
        </authorList>
    </citation>
    <scope>NUCLEOTIDE SEQUENCE [LARGE SCALE GENOMIC DNA]</scope>
    <source>
        <strain evidence="2">AZ1-illumnia</strain>
    </source>
</reference>
<dbReference type="CDD" id="cd00291">
    <property type="entry name" value="SirA_YedF_YeeD"/>
    <property type="match status" value="1"/>
</dbReference>
<dbReference type="SUPFAM" id="SSF64307">
    <property type="entry name" value="SirA-like"/>
    <property type="match status" value="1"/>
</dbReference>
<proteinExistence type="predicted"/>
<gene>
    <name evidence="2" type="ORF">ASUL_09619</name>
    <name evidence="3" type="ORF">TQ35_05665</name>
</gene>
<dbReference type="Pfam" id="PF01206">
    <property type="entry name" value="TusA"/>
    <property type="match status" value="1"/>
</dbReference>
<evidence type="ECO:0000259" key="1">
    <source>
        <dbReference type="Pfam" id="PF01206"/>
    </source>
</evidence>
<feature type="domain" description="UPF0033" evidence="1">
    <location>
        <begin position="134"/>
        <end position="196"/>
    </location>
</feature>
<accession>W7KTA4</accession>
<sequence>MITKISIQDFSPLLDVEKYGRLYMLKDVKKLDFGYRAKLSILKKEFNVLVKAKSSSLEIMEEGGKFVITVSFKGNEVVVEFTAISPLYALLTPVEFKISKNIETYAKDICSRATRQVSKKDLAILEVFRTVPSKTLDLRGTVCPVPEIEAKKAILSSRPFEPIEVLVDHPAAILYTLPEVARVFNCRYEVRNMGDYASFVFICGRKEGNLKLDLSDVKNVMRSEGEIARLYLYFDKVVKEVKVDKITSELFEVEGTKLIVASPEGREWLLTSLFEGPRLLGARLDYGNVKLFDEDALNSVIGYEGLTNVYYLGALSNPFLTNSLYF</sequence>
<comment type="caution">
    <text evidence="2">The sequence shown here is derived from an EMBL/GenBank/DDBJ whole genome shotgun (WGS) entry which is preliminary data.</text>
</comment>
<protein>
    <submittedName>
        <fullName evidence="2">SirA family protein</fullName>
    </submittedName>
</protein>
<dbReference type="AlphaFoldDB" id="W7KTA4"/>
<evidence type="ECO:0000313" key="3">
    <source>
        <dbReference type="EMBL" id="KJR78738.1"/>
    </source>
</evidence>
<dbReference type="EMBL" id="JZWS01000057">
    <property type="protein sequence ID" value="KJR78738.1"/>
    <property type="molecule type" value="Genomic_DNA"/>
</dbReference>
<evidence type="ECO:0000313" key="4">
    <source>
        <dbReference type="Proteomes" id="UP000053480"/>
    </source>
</evidence>
<dbReference type="InterPro" id="IPR036868">
    <property type="entry name" value="TusA-like_sf"/>
</dbReference>
<dbReference type="InterPro" id="IPR001455">
    <property type="entry name" value="TusA-like"/>
</dbReference>
<evidence type="ECO:0000313" key="5">
    <source>
        <dbReference type="Proteomes" id="UP000054284"/>
    </source>
</evidence>
<keyword evidence="5" id="KW-1185">Reference proteome</keyword>